<dbReference type="InterPro" id="IPR017972">
    <property type="entry name" value="Cyt_P450_CS"/>
</dbReference>
<name>A0A010Z3J2_9ACTN</name>
<dbReference type="HOGENOM" id="CLU_001570_5_1_11"/>
<reference evidence="5 6" key="1">
    <citation type="submission" date="2013-07" db="EMBL/GenBank/DDBJ databases">
        <authorList>
            <consortium name="DOE Joint Genome Institute"/>
            <person name="Eisen J."/>
            <person name="Huntemann M."/>
            <person name="Han J."/>
            <person name="Chen A."/>
            <person name="Kyrpides N."/>
            <person name="Mavromatis K."/>
            <person name="Markowitz V."/>
            <person name="Palaniappan K."/>
            <person name="Ivanova N."/>
            <person name="Schaumberg A."/>
            <person name="Pati A."/>
            <person name="Liolios K."/>
            <person name="Nordberg H.P."/>
            <person name="Cantor M.N."/>
            <person name="Hua S.X."/>
            <person name="Woyke T."/>
        </authorList>
    </citation>
    <scope>NUCLEOTIDE SEQUENCE [LARGE SCALE GENOMIC DNA]</scope>
    <source>
        <strain evidence="5 6">DSM 44712</strain>
    </source>
</reference>
<gene>
    <name evidence="5" type="ORF">CryarDRAFT_3093</name>
</gene>
<accession>A0A010Z3J2</accession>
<dbReference type="PANTHER" id="PTHR24305">
    <property type="entry name" value="CYTOCHROME P450"/>
    <property type="match status" value="1"/>
</dbReference>
<dbReference type="RefSeq" id="WP_051570248.1">
    <property type="nucleotide sequence ID" value="NZ_KK073874.1"/>
</dbReference>
<comment type="caution">
    <text evidence="5">The sequence shown here is derived from an EMBL/GenBank/DDBJ whole genome shotgun (WGS) entry which is preliminary data.</text>
</comment>
<dbReference type="AlphaFoldDB" id="A0A010Z3J2"/>
<dbReference type="GO" id="GO:0004497">
    <property type="term" value="F:monooxygenase activity"/>
    <property type="evidence" value="ECO:0007669"/>
    <property type="project" value="UniProtKB-KW"/>
</dbReference>
<keyword evidence="6" id="KW-1185">Reference proteome</keyword>
<feature type="binding site" description="axial binding residue" evidence="3">
    <location>
        <position position="382"/>
    </location>
    <ligand>
        <name>heme</name>
        <dbReference type="ChEBI" id="CHEBI:30413"/>
    </ligand>
    <ligandPart>
        <name>Fe</name>
        <dbReference type="ChEBI" id="CHEBI:18248"/>
    </ligandPart>
</feature>
<dbReference type="GO" id="GO:0020037">
    <property type="term" value="F:heme binding"/>
    <property type="evidence" value="ECO:0007669"/>
    <property type="project" value="InterPro"/>
</dbReference>
<keyword evidence="3 4" id="KW-0479">Metal-binding</keyword>
<organism evidence="5 6">
    <name type="scientific">Cryptosporangium arvum DSM 44712</name>
    <dbReference type="NCBI Taxonomy" id="927661"/>
    <lineage>
        <taxon>Bacteria</taxon>
        <taxon>Bacillati</taxon>
        <taxon>Actinomycetota</taxon>
        <taxon>Actinomycetes</taxon>
        <taxon>Cryptosporangiales</taxon>
        <taxon>Cryptosporangiaceae</taxon>
        <taxon>Cryptosporangium</taxon>
    </lineage>
</organism>
<keyword evidence="4" id="KW-0560">Oxidoreductase</keyword>
<dbReference type="InterPro" id="IPR001128">
    <property type="entry name" value="Cyt_P450"/>
</dbReference>
<protein>
    <submittedName>
        <fullName evidence="5">Cytochrome P450</fullName>
    </submittedName>
</protein>
<dbReference type="InterPro" id="IPR036396">
    <property type="entry name" value="Cyt_P450_sf"/>
</dbReference>
<evidence type="ECO:0000256" key="4">
    <source>
        <dbReference type="RuleBase" id="RU000461"/>
    </source>
</evidence>
<evidence type="ECO:0000313" key="5">
    <source>
        <dbReference type="EMBL" id="EXG81968.1"/>
    </source>
</evidence>
<evidence type="ECO:0000256" key="3">
    <source>
        <dbReference type="PIRSR" id="PIRSR602401-1"/>
    </source>
</evidence>
<dbReference type="PANTHER" id="PTHR24305:SF166">
    <property type="entry name" value="CYTOCHROME P450 12A4, MITOCHONDRIAL-RELATED"/>
    <property type="match status" value="1"/>
</dbReference>
<keyword evidence="4" id="KW-0503">Monooxygenase</keyword>
<keyword evidence="3 4" id="KW-0408">Iron</keyword>
<dbReference type="Gene3D" id="1.10.630.10">
    <property type="entry name" value="Cytochrome P450"/>
    <property type="match status" value="1"/>
</dbReference>
<dbReference type="GO" id="GO:0005506">
    <property type="term" value="F:iron ion binding"/>
    <property type="evidence" value="ECO:0007669"/>
    <property type="project" value="InterPro"/>
</dbReference>
<dbReference type="SUPFAM" id="SSF48264">
    <property type="entry name" value="Cytochrome P450"/>
    <property type="match status" value="1"/>
</dbReference>
<dbReference type="PROSITE" id="PS00086">
    <property type="entry name" value="CYTOCHROME_P450"/>
    <property type="match status" value="1"/>
</dbReference>
<dbReference type="InterPro" id="IPR050121">
    <property type="entry name" value="Cytochrome_P450_monoxygenase"/>
</dbReference>
<dbReference type="CDD" id="cd11053">
    <property type="entry name" value="CYP110-like"/>
    <property type="match status" value="1"/>
</dbReference>
<keyword evidence="3 4" id="KW-0349">Heme</keyword>
<dbReference type="Pfam" id="PF00067">
    <property type="entry name" value="p450"/>
    <property type="match status" value="1"/>
</dbReference>
<dbReference type="PRINTS" id="PR00385">
    <property type="entry name" value="P450"/>
</dbReference>
<dbReference type="PRINTS" id="PR00463">
    <property type="entry name" value="EP450I"/>
</dbReference>
<sequence>MNTRTADLPPGPRLPEWVQSAAFLSLRHRIVPFLRRRYGETVRLRLVGGRTAVQLSNPEHIRQLLAGSPTTFHANRGNAVLRSLLGEHSLFLADEDEHTRLRRLLWPAFNGAALRGYGELITGLAAEDAERWPSGVPFSAHARMQTLTLEVMLRVVYGIADGPRLDELRVRFPELLDIGPLDLPGLQKPELQRFWVWRRKAELQRRVDALIRAETAERRKAPDLAERTDVLSQLLRFSAGSGADGLSDAELHDNLITMLVGGHETTATALAWALYELSHDPDQLAAAQRAADENDQKYLEAVVKESLRLHPVIHEVGRTLTEPVDLGGYRLPAGTLVMGSIGLVHADPTLFEQPAAFRPARFLDGNPPATIWLPFGGGLRRCIGAAFSLVEGVIVLREALVRWQLRPAGDRTEPARVRNLMLVPARGARISAVPRA</sequence>
<evidence type="ECO:0000256" key="1">
    <source>
        <dbReference type="ARBA" id="ARBA00001971"/>
    </source>
</evidence>
<evidence type="ECO:0000256" key="2">
    <source>
        <dbReference type="ARBA" id="ARBA00010617"/>
    </source>
</evidence>
<dbReference type="InterPro" id="IPR002401">
    <property type="entry name" value="Cyt_P450_E_grp-I"/>
</dbReference>
<comment type="cofactor">
    <cofactor evidence="1 3">
        <name>heme</name>
        <dbReference type="ChEBI" id="CHEBI:30413"/>
    </cofactor>
</comment>
<dbReference type="GO" id="GO:0016705">
    <property type="term" value="F:oxidoreductase activity, acting on paired donors, with incorporation or reduction of molecular oxygen"/>
    <property type="evidence" value="ECO:0007669"/>
    <property type="project" value="InterPro"/>
</dbReference>
<dbReference type="EMBL" id="JFBT01000001">
    <property type="protein sequence ID" value="EXG81968.1"/>
    <property type="molecule type" value="Genomic_DNA"/>
</dbReference>
<comment type="similarity">
    <text evidence="2 4">Belongs to the cytochrome P450 family.</text>
</comment>
<evidence type="ECO:0000313" key="6">
    <source>
        <dbReference type="Proteomes" id="UP000021053"/>
    </source>
</evidence>
<dbReference type="OrthoDB" id="5290182at2"/>
<proteinExistence type="inferred from homology"/>
<dbReference type="Proteomes" id="UP000021053">
    <property type="component" value="Unassembled WGS sequence"/>
</dbReference>